<keyword evidence="6" id="KW-0963">Cytoplasm</keyword>
<feature type="region of interest" description="G2" evidence="7">
    <location>
        <begin position="118"/>
        <end position="122"/>
    </location>
</feature>
<dbReference type="InterPro" id="IPR027417">
    <property type="entry name" value="P-loop_NTPase"/>
</dbReference>
<dbReference type="SUPFAM" id="SSF54814">
    <property type="entry name" value="Prokaryotic type KH domain (KH-domain type II)"/>
    <property type="match status" value="1"/>
</dbReference>
<sequence>MVTAPSSSQDFDLETAAAEKDGPQVAAAAGAIEQGLVAGTDDAASSGDVELEADEDLDLDEEELLLMQQFGAPAPMASLPDDFRSGFVALVGRPNAGKSTLLNACLGAHAAITSPVAQTTRRRMRAVVNRPGAQVVIVDTPGLHKPKDALGEELNKSALGELADVDVVAMLLDATKPAGTGDAWVASHVNASSAVRLLVITKADLATPEQVQAQIEAAQAMATFDDVLVTSAQEGFNTEAFIQLVIEHLPYGPRWFPEDMPVDATDSEQVSEFVREKVLLNCRQEVPHAVGVLCDSIQWRDEGHASIKATIFVERDSQKGILVGKGGSMIKRIGTQARKEIEQWLGAQVFLDLEVRVKPSWRKDEEAIRRFGYNAEA</sequence>
<feature type="binding site" evidence="6">
    <location>
        <begin position="92"/>
        <end position="99"/>
    </location>
    <ligand>
        <name>GTP</name>
        <dbReference type="ChEBI" id="CHEBI:37565"/>
    </ligand>
</feature>
<dbReference type="InterPro" id="IPR004044">
    <property type="entry name" value="KH_dom_type_2"/>
</dbReference>
<dbReference type="GO" id="GO:0005525">
    <property type="term" value="F:GTP binding"/>
    <property type="evidence" value="ECO:0007669"/>
    <property type="project" value="UniProtKB-UniRule"/>
</dbReference>
<keyword evidence="6" id="KW-1003">Cell membrane</keyword>
<comment type="subcellular location">
    <subcellularLocation>
        <location evidence="6">Cytoplasm</location>
    </subcellularLocation>
    <subcellularLocation>
        <location evidence="6">Cell membrane</location>
        <topology evidence="6">Peripheral membrane protein</topology>
    </subcellularLocation>
</comment>
<organism evidence="12 13">
    <name type="scientific">Leptogranulimonas caecicola</name>
    <dbReference type="NCBI Taxonomy" id="2894156"/>
    <lineage>
        <taxon>Bacteria</taxon>
        <taxon>Bacillati</taxon>
        <taxon>Actinomycetota</taxon>
        <taxon>Coriobacteriia</taxon>
        <taxon>Coriobacteriales</taxon>
        <taxon>Kribbibacteriaceae</taxon>
        <taxon>Leptogranulimonas</taxon>
    </lineage>
</organism>
<dbReference type="NCBIfam" id="NF000908">
    <property type="entry name" value="PRK00089.1"/>
    <property type="match status" value="1"/>
</dbReference>
<evidence type="ECO:0000313" key="13">
    <source>
        <dbReference type="Proteomes" id="UP001431186"/>
    </source>
</evidence>
<dbReference type="Proteomes" id="UP001431186">
    <property type="component" value="Chromosome"/>
</dbReference>
<dbReference type="InterPro" id="IPR030388">
    <property type="entry name" value="G_ERA_dom"/>
</dbReference>
<reference evidence="12" key="1">
    <citation type="submission" date="2021-11" db="EMBL/GenBank/DDBJ databases">
        <title>Complete genome sequence of Atopobiaceae bacterium TOC12.</title>
        <authorList>
            <person name="Morinaga K."/>
            <person name="Kusada H."/>
            <person name="Tamaki H."/>
        </authorList>
    </citation>
    <scope>NUCLEOTIDE SEQUENCE</scope>
    <source>
        <strain evidence="12">TOC12</strain>
    </source>
</reference>
<proteinExistence type="inferred from homology"/>
<dbReference type="InterPro" id="IPR015946">
    <property type="entry name" value="KH_dom-like_a/b"/>
</dbReference>
<feature type="region of interest" description="Disordered" evidence="9">
    <location>
        <begin position="1"/>
        <end position="22"/>
    </location>
</feature>
<comment type="function">
    <text evidence="6">An essential GTPase that binds both GDP and GTP, with rapid nucleotide exchange. Plays a role in 16S rRNA processing and 30S ribosomal subunit biogenesis and possibly also in cell cycle regulation and energy metabolism.</text>
</comment>
<dbReference type="InterPro" id="IPR006073">
    <property type="entry name" value="GTP-bd"/>
</dbReference>
<dbReference type="HAMAP" id="MF_00367">
    <property type="entry name" value="GTPase_Era"/>
    <property type="match status" value="1"/>
</dbReference>
<dbReference type="NCBIfam" id="TIGR00231">
    <property type="entry name" value="small_GTP"/>
    <property type="match status" value="1"/>
</dbReference>
<name>A0AAU9CKV7_9ACTN</name>
<evidence type="ECO:0000256" key="9">
    <source>
        <dbReference type="SAM" id="MobiDB-lite"/>
    </source>
</evidence>
<keyword evidence="13" id="KW-1185">Reference proteome</keyword>
<dbReference type="PRINTS" id="PR00326">
    <property type="entry name" value="GTP1OBG"/>
</dbReference>
<keyword evidence="6" id="KW-0472">Membrane</keyword>
<feature type="region of interest" description="G3" evidence="7">
    <location>
        <begin position="139"/>
        <end position="142"/>
    </location>
</feature>
<feature type="domain" description="KH type-2" evidence="10">
    <location>
        <begin position="307"/>
        <end position="359"/>
    </location>
</feature>
<evidence type="ECO:0000259" key="11">
    <source>
        <dbReference type="PROSITE" id="PS51713"/>
    </source>
</evidence>
<feature type="region of interest" description="G4" evidence="7">
    <location>
        <begin position="201"/>
        <end position="204"/>
    </location>
</feature>
<dbReference type="InterPro" id="IPR005225">
    <property type="entry name" value="Small_GTP-bd"/>
</dbReference>
<protein>
    <recommendedName>
        <fullName evidence="2 6">GTPase Era</fullName>
    </recommendedName>
</protein>
<dbReference type="InterPro" id="IPR009019">
    <property type="entry name" value="KH_sf_prok-type"/>
</dbReference>
<dbReference type="GO" id="GO:0070181">
    <property type="term" value="F:small ribosomal subunit rRNA binding"/>
    <property type="evidence" value="ECO:0007669"/>
    <property type="project" value="UniProtKB-UniRule"/>
</dbReference>
<evidence type="ECO:0000256" key="5">
    <source>
        <dbReference type="ARBA" id="ARBA00023134"/>
    </source>
</evidence>
<evidence type="ECO:0000256" key="4">
    <source>
        <dbReference type="ARBA" id="ARBA00022884"/>
    </source>
</evidence>
<dbReference type="PANTHER" id="PTHR42698:SF1">
    <property type="entry name" value="GTPASE ERA, MITOCHONDRIAL"/>
    <property type="match status" value="1"/>
</dbReference>
<evidence type="ECO:0000259" key="10">
    <source>
        <dbReference type="PROSITE" id="PS50823"/>
    </source>
</evidence>
<keyword evidence="3 6" id="KW-0547">Nucleotide-binding</keyword>
<dbReference type="Pfam" id="PF01926">
    <property type="entry name" value="MMR_HSR1"/>
    <property type="match status" value="1"/>
</dbReference>
<feature type="region of interest" description="G5" evidence="7">
    <location>
        <begin position="230"/>
        <end position="232"/>
    </location>
</feature>
<feature type="compositionally biased region" description="Polar residues" evidence="9">
    <location>
        <begin position="1"/>
        <end position="10"/>
    </location>
</feature>
<evidence type="ECO:0000256" key="7">
    <source>
        <dbReference type="PROSITE-ProRule" id="PRU01050"/>
    </source>
</evidence>
<dbReference type="CDD" id="cd22534">
    <property type="entry name" value="KH-II_Era"/>
    <property type="match status" value="1"/>
</dbReference>
<evidence type="ECO:0000256" key="2">
    <source>
        <dbReference type="ARBA" id="ARBA00020484"/>
    </source>
</evidence>
<dbReference type="GO" id="GO:0003924">
    <property type="term" value="F:GTPase activity"/>
    <property type="evidence" value="ECO:0007669"/>
    <property type="project" value="UniProtKB-UniRule"/>
</dbReference>
<gene>
    <name evidence="6 12" type="primary">era</name>
    <name evidence="12" type="ORF">ATTO_09550</name>
</gene>
<dbReference type="CDD" id="cd04163">
    <property type="entry name" value="Era"/>
    <property type="match status" value="1"/>
</dbReference>
<evidence type="ECO:0000256" key="3">
    <source>
        <dbReference type="ARBA" id="ARBA00022741"/>
    </source>
</evidence>
<dbReference type="KEGG" id="lcal:ATTO_09550"/>
<dbReference type="GO" id="GO:0005829">
    <property type="term" value="C:cytosol"/>
    <property type="evidence" value="ECO:0007669"/>
    <property type="project" value="TreeGrafter"/>
</dbReference>
<feature type="binding site" evidence="6">
    <location>
        <begin position="139"/>
        <end position="143"/>
    </location>
    <ligand>
        <name>GTP</name>
        <dbReference type="ChEBI" id="CHEBI:37565"/>
    </ligand>
</feature>
<evidence type="ECO:0000256" key="1">
    <source>
        <dbReference type="ARBA" id="ARBA00007921"/>
    </source>
</evidence>
<dbReference type="EMBL" id="AP025285">
    <property type="protein sequence ID" value="BDC91083.1"/>
    <property type="molecule type" value="Genomic_DNA"/>
</dbReference>
<evidence type="ECO:0000256" key="8">
    <source>
        <dbReference type="RuleBase" id="RU003761"/>
    </source>
</evidence>
<keyword evidence="6" id="KW-0699">rRNA-binding</keyword>
<dbReference type="PROSITE" id="PS50823">
    <property type="entry name" value="KH_TYPE_2"/>
    <property type="match status" value="1"/>
</dbReference>
<keyword evidence="4 6" id="KW-0694">RNA-binding</keyword>
<accession>A0AAU9CKV7</accession>
<dbReference type="GO" id="GO:0043024">
    <property type="term" value="F:ribosomal small subunit binding"/>
    <property type="evidence" value="ECO:0007669"/>
    <property type="project" value="TreeGrafter"/>
</dbReference>
<dbReference type="PANTHER" id="PTHR42698">
    <property type="entry name" value="GTPASE ERA"/>
    <property type="match status" value="1"/>
</dbReference>
<evidence type="ECO:0000313" key="12">
    <source>
        <dbReference type="EMBL" id="BDC91083.1"/>
    </source>
</evidence>
<comment type="similarity">
    <text evidence="1 6 7 8">Belongs to the TRAFAC class TrmE-Era-EngA-EngB-Septin-like GTPase superfamily. Era GTPase family.</text>
</comment>
<dbReference type="Gene3D" id="3.40.50.300">
    <property type="entry name" value="P-loop containing nucleotide triphosphate hydrolases"/>
    <property type="match status" value="1"/>
</dbReference>
<comment type="subunit">
    <text evidence="6">Monomer.</text>
</comment>
<dbReference type="GO" id="GO:0000028">
    <property type="term" value="P:ribosomal small subunit assembly"/>
    <property type="evidence" value="ECO:0007669"/>
    <property type="project" value="TreeGrafter"/>
</dbReference>
<keyword evidence="6" id="KW-0690">Ribosome biogenesis</keyword>
<dbReference type="SUPFAM" id="SSF52540">
    <property type="entry name" value="P-loop containing nucleoside triphosphate hydrolases"/>
    <property type="match status" value="1"/>
</dbReference>
<dbReference type="PROSITE" id="PS51713">
    <property type="entry name" value="G_ERA"/>
    <property type="match status" value="1"/>
</dbReference>
<dbReference type="NCBIfam" id="TIGR00436">
    <property type="entry name" value="era"/>
    <property type="match status" value="1"/>
</dbReference>
<feature type="region of interest" description="G1" evidence="7">
    <location>
        <begin position="92"/>
        <end position="99"/>
    </location>
</feature>
<feature type="binding site" evidence="6">
    <location>
        <begin position="201"/>
        <end position="204"/>
    </location>
    <ligand>
        <name>GTP</name>
        <dbReference type="ChEBI" id="CHEBI:37565"/>
    </ligand>
</feature>
<evidence type="ECO:0000256" key="6">
    <source>
        <dbReference type="HAMAP-Rule" id="MF_00367"/>
    </source>
</evidence>
<dbReference type="AlphaFoldDB" id="A0AAU9CKV7"/>
<dbReference type="Gene3D" id="3.30.300.20">
    <property type="match status" value="1"/>
</dbReference>
<feature type="domain" description="Era-type G" evidence="11">
    <location>
        <begin position="84"/>
        <end position="251"/>
    </location>
</feature>
<dbReference type="Pfam" id="PF07650">
    <property type="entry name" value="KH_2"/>
    <property type="match status" value="1"/>
</dbReference>
<dbReference type="GO" id="GO:0005886">
    <property type="term" value="C:plasma membrane"/>
    <property type="evidence" value="ECO:0007669"/>
    <property type="project" value="UniProtKB-SubCell"/>
</dbReference>
<keyword evidence="5 6" id="KW-0342">GTP-binding</keyword>
<dbReference type="InterPro" id="IPR005662">
    <property type="entry name" value="GTPase_Era-like"/>
</dbReference>